<proteinExistence type="predicted"/>
<evidence type="ECO:0000313" key="2">
    <source>
        <dbReference type="EMBL" id="KAK2728887.1"/>
    </source>
</evidence>
<name>A0AAD9XXZ2_COLKA</name>
<protein>
    <submittedName>
        <fullName evidence="2">Uncharacterized protein</fullName>
    </submittedName>
</protein>
<evidence type="ECO:0000256" key="1">
    <source>
        <dbReference type="SAM" id="MobiDB-lite"/>
    </source>
</evidence>
<feature type="region of interest" description="Disordered" evidence="1">
    <location>
        <begin position="185"/>
        <end position="216"/>
    </location>
</feature>
<accession>A0AAD9XXZ2</accession>
<dbReference type="EMBL" id="VYYT01000875">
    <property type="protein sequence ID" value="KAK2728887.1"/>
    <property type="molecule type" value="Genomic_DNA"/>
</dbReference>
<reference evidence="2" key="1">
    <citation type="submission" date="2023-02" db="EMBL/GenBank/DDBJ databases">
        <title>Colletotrichum kahawae CIFC_Que2 genome sequencing and assembly.</title>
        <authorList>
            <person name="Baroncelli R."/>
        </authorList>
    </citation>
    <scope>NUCLEOTIDE SEQUENCE</scope>
    <source>
        <strain evidence="2">CIFC_Que2</strain>
    </source>
</reference>
<keyword evidence="3" id="KW-1185">Reference proteome</keyword>
<dbReference type="Proteomes" id="UP001281614">
    <property type="component" value="Unassembled WGS sequence"/>
</dbReference>
<sequence>MLLLTHRSPPIGPDRCSPLASPISAFWTSTLRILDTHHNDYVEARVRDLADENIGLLFIDRVADSEVVDPQTFVSQVIPFLDAISHPALLRCAPCESKIQQIYNHLCGRRGSRITRLVDGVLSCVDSMERQNDANPAKMRLLELATRTLSEVVRRLPEARHAAFVPLLERIEVRLVSCLFVSEQNSGSQNSGSQNDSSMDTPVQRQTGDSEGRHTC</sequence>
<dbReference type="AlphaFoldDB" id="A0AAD9XXZ2"/>
<feature type="compositionally biased region" description="Low complexity" evidence="1">
    <location>
        <begin position="185"/>
        <end position="198"/>
    </location>
</feature>
<comment type="caution">
    <text evidence="2">The sequence shown here is derived from an EMBL/GenBank/DDBJ whole genome shotgun (WGS) entry which is preliminary data.</text>
</comment>
<gene>
    <name evidence="2" type="ORF">CKAH01_10715</name>
</gene>
<organism evidence="2 3">
    <name type="scientific">Colletotrichum kahawae</name>
    <name type="common">Coffee berry disease fungus</name>
    <dbReference type="NCBI Taxonomy" id="34407"/>
    <lineage>
        <taxon>Eukaryota</taxon>
        <taxon>Fungi</taxon>
        <taxon>Dikarya</taxon>
        <taxon>Ascomycota</taxon>
        <taxon>Pezizomycotina</taxon>
        <taxon>Sordariomycetes</taxon>
        <taxon>Hypocreomycetidae</taxon>
        <taxon>Glomerellales</taxon>
        <taxon>Glomerellaceae</taxon>
        <taxon>Colletotrichum</taxon>
        <taxon>Colletotrichum gloeosporioides species complex</taxon>
    </lineage>
</organism>
<evidence type="ECO:0000313" key="3">
    <source>
        <dbReference type="Proteomes" id="UP001281614"/>
    </source>
</evidence>